<comment type="subcellular location">
    <subcellularLocation>
        <location evidence="1">Membrane</location>
        <topology evidence="1">Multi-pass membrane protein</topology>
    </subcellularLocation>
</comment>
<reference evidence="12 13" key="1">
    <citation type="journal article" date="2012" name="J. Bacteriol.">
        <title>Complete Genome Sequence of the Fruiting Myxobacterium Corallococcus coralloides DSM 2259.</title>
        <authorList>
            <person name="Huntley S."/>
            <person name="Zhang Y."/>
            <person name="Treuner-Lange A."/>
            <person name="Kneip S."/>
            <person name="Sensen C.W."/>
            <person name="Sogaard-Andersen L."/>
        </authorList>
    </citation>
    <scope>NUCLEOTIDE SEQUENCE [LARGE SCALE GENOMIC DNA]</scope>
    <source>
        <strain evidence="13">ATCC 25202 / DSM 2259 / NBRC 100086 / M2</strain>
    </source>
</reference>
<feature type="transmembrane region" description="Helical" evidence="10">
    <location>
        <begin position="228"/>
        <end position="246"/>
    </location>
</feature>
<evidence type="ECO:0000256" key="3">
    <source>
        <dbReference type="ARBA" id="ARBA00022692"/>
    </source>
</evidence>
<dbReference type="KEGG" id="ccx:COCOR_05117"/>
<dbReference type="GO" id="GO:0016020">
    <property type="term" value="C:membrane"/>
    <property type="evidence" value="ECO:0007669"/>
    <property type="project" value="UniProtKB-SubCell"/>
</dbReference>
<evidence type="ECO:0000256" key="1">
    <source>
        <dbReference type="ARBA" id="ARBA00004141"/>
    </source>
</evidence>
<evidence type="ECO:0000313" key="12">
    <source>
        <dbReference type="EMBL" id="AFE06199.1"/>
    </source>
</evidence>
<keyword evidence="6" id="KW-0560">Oxidoreductase</keyword>
<evidence type="ECO:0000256" key="8">
    <source>
        <dbReference type="ARBA" id="ARBA00023098"/>
    </source>
</evidence>
<evidence type="ECO:0000256" key="7">
    <source>
        <dbReference type="ARBA" id="ARBA00023004"/>
    </source>
</evidence>
<dbReference type="OrthoDB" id="19906at2"/>
<proteinExistence type="inferred from homology"/>
<dbReference type="InParanoid" id="H8MRD6"/>
<evidence type="ECO:0000256" key="4">
    <source>
        <dbReference type="ARBA" id="ARBA00022832"/>
    </source>
</evidence>
<dbReference type="EMBL" id="CP003389">
    <property type="protein sequence ID" value="AFE06199.1"/>
    <property type="molecule type" value="Genomic_DNA"/>
</dbReference>
<dbReference type="PANTHER" id="PTHR11351">
    <property type="entry name" value="ACYL-COA DESATURASE"/>
    <property type="match status" value="1"/>
</dbReference>
<dbReference type="RefSeq" id="WP_014397910.1">
    <property type="nucleotide sequence ID" value="NC_017030.1"/>
</dbReference>
<evidence type="ECO:0000256" key="6">
    <source>
        <dbReference type="ARBA" id="ARBA00023002"/>
    </source>
</evidence>
<evidence type="ECO:0000256" key="10">
    <source>
        <dbReference type="SAM" id="Phobius"/>
    </source>
</evidence>
<dbReference type="GO" id="GO:0006631">
    <property type="term" value="P:fatty acid metabolic process"/>
    <property type="evidence" value="ECO:0007669"/>
    <property type="project" value="UniProtKB-KW"/>
</dbReference>
<keyword evidence="4" id="KW-0276">Fatty acid metabolism</keyword>
<keyword evidence="7" id="KW-0408">Iron</keyword>
<feature type="transmembrane region" description="Helical" evidence="10">
    <location>
        <begin position="68"/>
        <end position="90"/>
    </location>
</feature>
<feature type="domain" description="Fatty acid desaturase" evidence="11">
    <location>
        <begin position="71"/>
        <end position="280"/>
    </location>
</feature>
<evidence type="ECO:0000256" key="9">
    <source>
        <dbReference type="ARBA" id="ARBA00023136"/>
    </source>
</evidence>
<keyword evidence="3 10" id="KW-0812">Transmembrane</keyword>
<feature type="transmembrane region" description="Helical" evidence="10">
    <location>
        <begin position="37"/>
        <end position="56"/>
    </location>
</feature>
<evidence type="ECO:0000256" key="2">
    <source>
        <dbReference type="ARBA" id="ARBA00008749"/>
    </source>
</evidence>
<keyword evidence="8" id="KW-0443">Lipid metabolism</keyword>
<keyword evidence="5 10" id="KW-1133">Transmembrane helix</keyword>
<dbReference type="HOGENOM" id="CLU_027359_1_1_7"/>
<dbReference type="GO" id="GO:0016717">
    <property type="term" value="F:oxidoreductase activity, acting on paired donors, with oxidation of a pair of donors resulting in the reduction of molecular oxygen to two molecules of water"/>
    <property type="evidence" value="ECO:0007669"/>
    <property type="project" value="InterPro"/>
</dbReference>
<name>H8MRD6_CORCM</name>
<protein>
    <submittedName>
        <fullName evidence="12">Fatty acid desaturase</fullName>
    </submittedName>
</protein>
<organism evidence="12 13">
    <name type="scientific">Corallococcus coralloides (strain ATCC 25202 / DSM 2259 / NBRC 100086 / M2)</name>
    <name type="common">Myxococcus coralloides</name>
    <dbReference type="NCBI Taxonomy" id="1144275"/>
    <lineage>
        <taxon>Bacteria</taxon>
        <taxon>Pseudomonadati</taxon>
        <taxon>Myxococcota</taxon>
        <taxon>Myxococcia</taxon>
        <taxon>Myxococcales</taxon>
        <taxon>Cystobacterineae</taxon>
        <taxon>Myxococcaceae</taxon>
        <taxon>Corallococcus</taxon>
    </lineage>
</organism>
<evidence type="ECO:0000313" key="13">
    <source>
        <dbReference type="Proteomes" id="UP000007587"/>
    </source>
</evidence>
<dbReference type="InterPro" id="IPR005804">
    <property type="entry name" value="FA_desaturase_dom"/>
</dbReference>
<dbReference type="CDD" id="cd03505">
    <property type="entry name" value="Delta9-FADS-like"/>
    <property type="match status" value="1"/>
</dbReference>
<gene>
    <name evidence="12" type="ordered locus">COCOR_05117</name>
</gene>
<dbReference type="Pfam" id="PF00487">
    <property type="entry name" value="FA_desaturase"/>
    <property type="match status" value="1"/>
</dbReference>
<dbReference type="PRINTS" id="PR00075">
    <property type="entry name" value="FACDDSATRASE"/>
</dbReference>
<dbReference type="Proteomes" id="UP000007587">
    <property type="component" value="Chromosome"/>
</dbReference>
<dbReference type="AlphaFoldDB" id="H8MRD6"/>
<dbReference type="InterPro" id="IPR015876">
    <property type="entry name" value="Acyl-CoA_DS"/>
</dbReference>
<dbReference type="eggNOG" id="COG1398">
    <property type="taxonomic scope" value="Bacteria"/>
</dbReference>
<dbReference type="STRING" id="1144275.COCOR_05117"/>
<feature type="transmembrane region" description="Helical" evidence="10">
    <location>
        <begin position="190"/>
        <end position="208"/>
    </location>
</feature>
<evidence type="ECO:0000259" key="11">
    <source>
        <dbReference type="Pfam" id="PF00487"/>
    </source>
</evidence>
<reference evidence="13" key="2">
    <citation type="submission" date="2012-03" db="EMBL/GenBank/DDBJ databases">
        <title>Genome sequence of the fruiting myxobacterium Corallococcus coralloides DSM 2259.</title>
        <authorList>
            <person name="Huntley S."/>
            <person name="Zhang Y."/>
            <person name="Treuner-Lange A."/>
            <person name="Sensen C.W."/>
            <person name="Sogaard-Andersen L."/>
        </authorList>
    </citation>
    <scope>NUCLEOTIDE SEQUENCE [LARGE SCALE GENOMIC DNA]</scope>
    <source>
        <strain evidence="13">ATCC 25202 / DSM 2259 / NBRC 100086 / M2</strain>
    </source>
</reference>
<keyword evidence="9 10" id="KW-0472">Membrane</keyword>
<dbReference type="PANTHER" id="PTHR11351:SF3">
    <property type="entry name" value="BLL4393 PROTEIN"/>
    <property type="match status" value="1"/>
</dbReference>
<feature type="transmembrane region" description="Helical" evidence="10">
    <location>
        <begin position="102"/>
        <end position="121"/>
    </location>
</feature>
<sequence length="332" mass="36295">MDADITASVVAPEASEPVAGHIRRQAIKGGPNSRLQFAHALLILVIPTVCAVIAGLQVIQGQVRPWEPVLAVGFYLLTILAITVGFHRLISHRAFKPHRAVSAFFTILGCMAVQGPPLYWAGNHRRHHSNTDRDGDPHSPLNDGGTPLSGWRGFWHSHVGWTFRPEVTNSAYYCRDLLQDRQLTWLNRHYFKWVVLGLIIPTALGAALEGSWRGALGGLLWGGGVRLFITYHVTNAINSVAHLWGYRRFESRDDSRNNILLGILALGEGWHNNHHADPSAAVFAATPWEVDVGGLTLLGLERVGLVRGVRRLNARIGRPDAAPTPGPGGSPP</sequence>
<accession>H8MRD6</accession>
<evidence type="ECO:0000256" key="5">
    <source>
        <dbReference type="ARBA" id="ARBA00022989"/>
    </source>
</evidence>
<keyword evidence="13" id="KW-1185">Reference proteome</keyword>
<comment type="similarity">
    <text evidence="2">Belongs to the fatty acid desaturase type 2 family.</text>
</comment>